<dbReference type="InterPro" id="IPR008969">
    <property type="entry name" value="CarboxyPept-like_regulatory"/>
</dbReference>
<keyword evidence="2" id="KW-1133">Transmembrane helix</keyword>
<evidence type="ECO:0000313" key="3">
    <source>
        <dbReference type="EMBL" id="OGK16714.1"/>
    </source>
</evidence>
<organism evidence="3 4">
    <name type="scientific">Candidatus Roizmanbacteria bacterium RIFCSPHIGHO2_01_FULL_39_12c</name>
    <dbReference type="NCBI Taxonomy" id="1802031"/>
    <lineage>
        <taxon>Bacteria</taxon>
        <taxon>Candidatus Roizmaniibacteriota</taxon>
    </lineage>
</organism>
<feature type="transmembrane region" description="Helical" evidence="2">
    <location>
        <begin position="570"/>
        <end position="591"/>
    </location>
</feature>
<name>A0A1F7GD12_9BACT</name>
<proteinExistence type="predicted"/>
<dbReference type="AlphaFoldDB" id="A0A1F7GD12"/>
<keyword evidence="2" id="KW-0472">Membrane</keyword>
<dbReference type="Proteomes" id="UP000177208">
    <property type="component" value="Unassembled WGS sequence"/>
</dbReference>
<evidence type="ECO:0000313" key="4">
    <source>
        <dbReference type="Proteomes" id="UP000177208"/>
    </source>
</evidence>
<dbReference type="EMBL" id="MFZG01000019">
    <property type="protein sequence ID" value="OGK16714.1"/>
    <property type="molecule type" value="Genomic_DNA"/>
</dbReference>
<evidence type="ECO:0000256" key="1">
    <source>
        <dbReference type="SAM" id="MobiDB-lite"/>
    </source>
</evidence>
<evidence type="ECO:0000256" key="2">
    <source>
        <dbReference type="SAM" id="Phobius"/>
    </source>
</evidence>
<reference evidence="3 4" key="1">
    <citation type="journal article" date="2016" name="Nat. Commun.">
        <title>Thousands of microbial genomes shed light on interconnected biogeochemical processes in an aquifer system.</title>
        <authorList>
            <person name="Anantharaman K."/>
            <person name="Brown C.T."/>
            <person name="Hug L.A."/>
            <person name="Sharon I."/>
            <person name="Castelle C.J."/>
            <person name="Probst A.J."/>
            <person name="Thomas B.C."/>
            <person name="Singh A."/>
            <person name="Wilkins M.J."/>
            <person name="Karaoz U."/>
            <person name="Brodie E.L."/>
            <person name="Williams K.H."/>
            <person name="Hubbard S.S."/>
            <person name="Banfield J.F."/>
        </authorList>
    </citation>
    <scope>NUCLEOTIDE SEQUENCE [LARGE SCALE GENOMIC DNA]</scope>
</reference>
<gene>
    <name evidence="3" type="ORF">A2774_00245</name>
</gene>
<keyword evidence="2" id="KW-0812">Transmembrane</keyword>
<sequence>MAKKLVALMVIILTILFISNRLTTFVQGQGPDEVTAGPSPQLWRCLQAEQVGGRTARPPPEVDLTVTGSGFPALVDIYLIFCSPTASTGGNTPTNYRCTTGNSDFDRLIFGTDLTGTVSPLSFEVPKGVTPPQTIQAIGDKIDTVIHLSHAQGHVNYAFFGVSVNEPQLQPGQGSTIQYGTFQFQQDPTGCTSIRWDPYGRVFDSQSLEPIQGVSVTLLNKDKQFASMPGLRNPEVTERDGAFNFFVDVPDDQPQTFYLRPYALPPLTHAFSDTPNLHPNFTKAYFDIYKPDEPIIEAPGFPEHRDIPLDPGTNPPFTSTPKDMSYSSVRLGSWVRYEGVVSHPLSIVTLAGKLSLKEYARTTADKLGGWTILMPINKVPHSESLKTEIIKVDIASLVKNSPASLLSSLLEKLRSFIAGEVSAQPQDSVGGGAEFDPILTYVEGYARDKNGDVIANATVRVKLEMSDGVYYETKADDNGFFIINPENLPIFAYYLEFSSPDVVSLTKNATSEFVQNNEEHLTANNVNLMAATINGESLIPTESPQDLTQAEQPPPEESEQPFIAGENTNLILTLVAVIVLLGAAGGVLLYIKKKSGAGDIV</sequence>
<dbReference type="SUPFAM" id="SSF49464">
    <property type="entry name" value="Carboxypeptidase regulatory domain-like"/>
    <property type="match status" value="1"/>
</dbReference>
<feature type="region of interest" description="Disordered" evidence="1">
    <location>
        <begin position="540"/>
        <end position="561"/>
    </location>
</feature>
<protein>
    <submittedName>
        <fullName evidence="3">Uncharacterized protein</fullName>
    </submittedName>
</protein>
<feature type="compositionally biased region" description="Polar residues" evidence="1">
    <location>
        <begin position="540"/>
        <end position="550"/>
    </location>
</feature>
<comment type="caution">
    <text evidence="3">The sequence shown here is derived from an EMBL/GenBank/DDBJ whole genome shotgun (WGS) entry which is preliminary data.</text>
</comment>
<accession>A0A1F7GD12</accession>